<evidence type="ECO:0000313" key="3">
    <source>
        <dbReference type="Proteomes" id="UP000277204"/>
    </source>
</evidence>
<dbReference type="AlphaFoldDB" id="A0A183N9S8"/>
<evidence type="ECO:0000313" key="2">
    <source>
        <dbReference type="EMBL" id="VDP53728.1"/>
    </source>
</evidence>
<protein>
    <submittedName>
        <fullName evidence="2">Uncharacterized protein</fullName>
    </submittedName>
</protein>
<evidence type="ECO:0000256" key="1">
    <source>
        <dbReference type="SAM" id="MobiDB-lite"/>
    </source>
</evidence>
<name>A0A183N9S8_9TREM</name>
<proteinExistence type="predicted"/>
<reference evidence="2 3" key="1">
    <citation type="submission" date="2018-11" db="EMBL/GenBank/DDBJ databases">
        <authorList>
            <consortium name="Pathogen Informatics"/>
        </authorList>
    </citation>
    <scope>NUCLEOTIDE SEQUENCE [LARGE SCALE GENOMIC DNA]</scope>
    <source>
        <strain evidence="2 3">Zambia</strain>
    </source>
</reference>
<dbReference type="EMBL" id="UZAI01020912">
    <property type="protein sequence ID" value="VDP53728.1"/>
    <property type="molecule type" value="Genomic_DNA"/>
</dbReference>
<keyword evidence="3" id="KW-1185">Reference proteome</keyword>
<feature type="region of interest" description="Disordered" evidence="1">
    <location>
        <begin position="1"/>
        <end position="44"/>
    </location>
</feature>
<organism evidence="2 3">
    <name type="scientific">Schistosoma margrebowiei</name>
    <dbReference type="NCBI Taxonomy" id="48269"/>
    <lineage>
        <taxon>Eukaryota</taxon>
        <taxon>Metazoa</taxon>
        <taxon>Spiralia</taxon>
        <taxon>Lophotrochozoa</taxon>
        <taxon>Platyhelminthes</taxon>
        <taxon>Trematoda</taxon>
        <taxon>Digenea</taxon>
        <taxon>Strigeidida</taxon>
        <taxon>Schistosomatoidea</taxon>
        <taxon>Schistosomatidae</taxon>
        <taxon>Schistosoma</taxon>
    </lineage>
</organism>
<feature type="compositionally biased region" description="Polar residues" evidence="1">
    <location>
        <begin position="1"/>
        <end position="14"/>
    </location>
</feature>
<dbReference type="Proteomes" id="UP000277204">
    <property type="component" value="Unassembled WGS sequence"/>
</dbReference>
<accession>A0A183N9S8</accession>
<gene>
    <name evidence="2" type="ORF">SMRZ_LOCUS25053</name>
</gene>
<feature type="compositionally biased region" description="Low complexity" evidence="1">
    <location>
        <begin position="15"/>
        <end position="37"/>
    </location>
</feature>
<sequence>MVHPQLQSNQMISNQLHQPHQIHLQHQTNQQQLQRNQVSPFTLH</sequence>